<name>A0A663MQ30_ATHCN</name>
<dbReference type="PANTHER" id="PTHR46375:SF3">
    <property type="entry name" value="KELCH REPEAT AND BTB DOMAIN-CONTAINING PROTEIN 13"/>
    <property type="match status" value="1"/>
</dbReference>
<dbReference type="SUPFAM" id="SSF117281">
    <property type="entry name" value="Kelch motif"/>
    <property type="match status" value="1"/>
</dbReference>
<keyword evidence="4" id="KW-1185">Reference proteome</keyword>
<sequence>MCKNGGCDGTRRLRSAETYDPTTGTWQEIPTMFSPRSNFGIAVVDDLLFAVGGYNGFTTTFNVECFDANANEWRDVQDMGTDRSALSCCVVPGLRNARDYAVPRGNPQGKQPAEPGQPELFLPK</sequence>
<evidence type="ECO:0008006" key="5">
    <source>
        <dbReference type="Google" id="ProtNLM"/>
    </source>
</evidence>
<feature type="region of interest" description="Disordered" evidence="2">
    <location>
        <begin position="100"/>
        <end position="124"/>
    </location>
</feature>
<dbReference type="Ensembl" id="ENSACUT00000014372.1">
    <property type="protein sequence ID" value="ENSACUP00000013478.1"/>
    <property type="gene ID" value="ENSACUG00000009080.1"/>
</dbReference>
<dbReference type="Proteomes" id="UP000472269">
    <property type="component" value="Unplaced"/>
</dbReference>
<accession>A0A663MQ30</accession>
<dbReference type="OMA" id="DANANEW"/>
<keyword evidence="1" id="KW-0880">Kelch repeat</keyword>
<proteinExistence type="predicted"/>
<dbReference type="Pfam" id="PF01344">
    <property type="entry name" value="Kelch_1"/>
    <property type="match status" value="2"/>
</dbReference>
<protein>
    <recommendedName>
        <fullName evidence="5">Kelch like family member 10</fullName>
    </recommendedName>
</protein>
<dbReference type="InterPro" id="IPR006652">
    <property type="entry name" value="Kelch_1"/>
</dbReference>
<evidence type="ECO:0000256" key="1">
    <source>
        <dbReference type="ARBA" id="ARBA00022441"/>
    </source>
</evidence>
<organism evidence="3 4">
    <name type="scientific">Athene cunicularia</name>
    <name type="common">Burrowing owl</name>
    <name type="synonym">Speotyto cunicularia</name>
    <dbReference type="NCBI Taxonomy" id="194338"/>
    <lineage>
        <taxon>Eukaryota</taxon>
        <taxon>Metazoa</taxon>
        <taxon>Chordata</taxon>
        <taxon>Craniata</taxon>
        <taxon>Vertebrata</taxon>
        <taxon>Euteleostomi</taxon>
        <taxon>Archelosauria</taxon>
        <taxon>Archosauria</taxon>
        <taxon>Dinosauria</taxon>
        <taxon>Saurischia</taxon>
        <taxon>Theropoda</taxon>
        <taxon>Coelurosauria</taxon>
        <taxon>Aves</taxon>
        <taxon>Neognathae</taxon>
        <taxon>Neoaves</taxon>
        <taxon>Telluraves</taxon>
        <taxon>Strigiformes</taxon>
        <taxon>Strigidae</taxon>
        <taxon>Athene</taxon>
    </lineage>
</organism>
<reference evidence="3" key="2">
    <citation type="submission" date="2025-09" db="UniProtKB">
        <authorList>
            <consortium name="Ensembl"/>
        </authorList>
    </citation>
    <scope>IDENTIFICATION</scope>
</reference>
<dbReference type="SMART" id="SM00612">
    <property type="entry name" value="Kelch"/>
    <property type="match status" value="2"/>
</dbReference>
<dbReference type="PANTHER" id="PTHR46375">
    <property type="entry name" value="KELCH REPEAT AND BTB DOMAIN-CONTAINING PROTEIN 13-RELATED"/>
    <property type="match status" value="1"/>
</dbReference>
<dbReference type="Gene3D" id="2.120.10.80">
    <property type="entry name" value="Kelch-type beta propeller"/>
    <property type="match status" value="1"/>
</dbReference>
<evidence type="ECO:0000313" key="4">
    <source>
        <dbReference type="Proteomes" id="UP000472269"/>
    </source>
</evidence>
<evidence type="ECO:0000313" key="3">
    <source>
        <dbReference type="Ensembl" id="ENSACUP00000013478.1"/>
    </source>
</evidence>
<dbReference type="InterPro" id="IPR052392">
    <property type="entry name" value="Kelch-BTB_domain-containing"/>
</dbReference>
<dbReference type="AlphaFoldDB" id="A0A663MQ30"/>
<evidence type="ECO:0000256" key="2">
    <source>
        <dbReference type="SAM" id="MobiDB-lite"/>
    </source>
</evidence>
<reference evidence="3" key="1">
    <citation type="submission" date="2025-08" db="UniProtKB">
        <authorList>
            <consortium name="Ensembl"/>
        </authorList>
    </citation>
    <scope>IDENTIFICATION</scope>
</reference>
<dbReference type="InterPro" id="IPR015915">
    <property type="entry name" value="Kelch-typ_b-propeller"/>
</dbReference>